<feature type="compositionally biased region" description="Polar residues" evidence="3">
    <location>
        <begin position="927"/>
        <end position="936"/>
    </location>
</feature>
<dbReference type="SMART" id="SM00458">
    <property type="entry name" value="RICIN"/>
    <property type="match status" value="1"/>
</dbReference>
<keyword evidence="6" id="KW-1185">Reference proteome</keyword>
<dbReference type="Pfam" id="PF00652">
    <property type="entry name" value="Ricin_B_lectin"/>
    <property type="match status" value="1"/>
</dbReference>
<dbReference type="InterPro" id="IPR000772">
    <property type="entry name" value="Ricin_B_lectin"/>
</dbReference>
<proteinExistence type="inferred from homology"/>
<feature type="compositionally biased region" description="Basic and acidic residues" evidence="3">
    <location>
        <begin position="587"/>
        <end position="599"/>
    </location>
</feature>
<feature type="domain" description="Beta/gamma crystallin 'Greek key'" evidence="4">
    <location>
        <begin position="1574"/>
        <end position="1606"/>
    </location>
</feature>
<dbReference type="PROSITE" id="PS50231">
    <property type="entry name" value="RICIN_B_LECTIN"/>
    <property type="match status" value="1"/>
</dbReference>
<feature type="compositionally biased region" description="Basic and acidic residues" evidence="3">
    <location>
        <begin position="1147"/>
        <end position="1157"/>
    </location>
</feature>
<feature type="region of interest" description="Disordered" evidence="3">
    <location>
        <begin position="1270"/>
        <end position="1300"/>
    </location>
</feature>
<keyword evidence="2" id="KW-0677">Repeat</keyword>
<feature type="compositionally biased region" description="Basic and acidic residues" evidence="3">
    <location>
        <begin position="840"/>
        <end position="850"/>
    </location>
</feature>
<feature type="region of interest" description="Disordered" evidence="3">
    <location>
        <begin position="1131"/>
        <end position="1157"/>
    </location>
</feature>
<comment type="similarity">
    <text evidence="1">Belongs to the beta/gamma-crystallin family.</text>
</comment>
<feature type="region of interest" description="Disordered" evidence="3">
    <location>
        <begin position="579"/>
        <end position="673"/>
    </location>
</feature>
<feature type="compositionally biased region" description="Polar residues" evidence="3">
    <location>
        <begin position="1476"/>
        <end position="1501"/>
    </location>
</feature>
<reference evidence="5 6" key="1">
    <citation type="submission" date="2021-07" db="EMBL/GenBank/DDBJ databases">
        <authorList>
            <person name="Palmer J.M."/>
        </authorList>
    </citation>
    <scope>NUCLEOTIDE SEQUENCE [LARGE SCALE GENOMIC DNA]</scope>
    <source>
        <strain evidence="5 6">AT_MEX2019</strain>
        <tissue evidence="5">Muscle</tissue>
    </source>
</reference>
<evidence type="ECO:0000256" key="3">
    <source>
        <dbReference type="SAM" id="MobiDB-lite"/>
    </source>
</evidence>
<comment type="caution">
    <text evidence="5">The sequence shown here is derived from an EMBL/GenBank/DDBJ whole genome shotgun (WGS) entry which is preliminary data.</text>
</comment>
<feature type="compositionally biased region" description="Basic residues" evidence="3">
    <location>
        <begin position="148"/>
        <end position="158"/>
    </location>
</feature>
<name>A0ABU7BVL1_9TELE</name>
<feature type="region of interest" description="Disordered" evidence="3">
    <location>
        <begin position="386"/>
        <end position="405"/>
    </location>
</feature>
<feature type="region of interest" description="Disordered" evidence="3">
    <location>
        <begin position="1476"/>
        <end position="1503"/>
    </location>
</feature>
<feature type="region of interest" description="Disordered" evidence="3">
    <location>
        <begin position="1194"/>
        <end position="1214"/>
    </location>
</feature>
<dbReference type="Pfam" id="PF00030">
    <property type="entry name" value="Crystall"/>
    <property type="match status" value="6"/>
</dbReference>
<dbReference type="EMBL" id="JAHUTI010068900">
    <property type="protein sequence ID" value="MED6253650.1"/>
    <property type="molecule type" value="Genomic_DNA"/>
</dbReference>
<feature type="domain" description="Beta/gamma crystallin 'Greek key'" evidence="4">
    <location>
        <begin position="2067"/>
        <end position="2108"/>
    </location>
</feature>
<feature type="region of interest" description="Disordered" evidence="3">
    <location>
        <begin position="344"/>
        <end position="374"/>
    </location>
</feature>
<feature type="region of interest" description="Disordered" evidence="3">
    <location>
        <begin position="771"/>
        <end position="894"/>
    </location>
</feature>
<feature type="domain" description="Beta/gamma crystallin 'Greek key'" evidence="4">
    <location>
        <begin position="1792"/>
        <end position="1834"/>
    </location>
</feature>
<feature type="compositionally biased region" description="Low complexity" evidence="3">
    <location>
        <begin position="386"/>
        <end position="397"/>
    </location>
</feature>
<evidence type="ECO:0000313" key="5">
    <source>
        <dbReference type="EMBL" id="MED6253650.1"/>
    </source>
</evidence>
<dbReference type="Proteomes" id="UP001345963">
    <property type="component" value="Unassembled WGS sequence"/>
</dbReference>
<feature type="compositionally biased region" description="Polar residues" evidence="3">
    <location>
        <begin position="346"/>
        <end position="372"/>
    </location>
</feature>
<dbReference type="PANTHER" id="PTHR11818">
    <property type="entry name" value="BETA/GAMMA CRYSTALLIN"/>
    <property type="match status" value="1"/>
</dbReference>
<dbReference type="Gene3D" id="2.60.20.10">
    <property type="entry name" value="Crystallins"/>
    <property type="match status" value="6"/>
</dbReference>
<dbReference type="SUPFAM" id="SSF50370">
    <property type="entry name" value="Ricin B-like lectins"/>
    <property type="match status" value="1"/>
</dbReference>
<feature type="compositionally biased region" description="Polar residues" evidence="3">
    <location>
        <begin position="1049"/>
        <end position="1058"/>
    </location>
</feature>
<protein>
    <recommendedName>
        <fullName evidence="4">Beta/gamma crystallin 'Greek key' domain-containing protein</fullName>
    </recommendedName>
</protein>
<feature type="region of interest" description="Disordered" evidence="3">
    <location>
        <begin position="456"/>
        <end position="477"/>
    </location>
</feature>
<dbReference type="SUPFAM" id="SSF49695">
    <property type="entry name" value="gamma-Crystallin-like"/>
    <property type="match status" value="3"/>
</dbReference>
<feature type="region of interest" description="Disordered" evidence="3">
    <location>
        <begin position="497"/>
        <end position="532"/>
    </location>
</feature>
<feature type="domain" description="Beta/gamma crystallin 'Greek key'" evidence="4">
    <location>
        <begin position="1977"/>
        <end position="2020"/>
    </location>
</feature>
<sequence>MELILQAANEAHKKDGTLLNNPAVKSNILDKLAETIFTYAAYPSQAQREQVAEALVMKHPCLRDPVTFSGLYSWHNSLKYKLGNYRAKCNVVSGAVAPSVGQPPLDAASTNRLSDMAKKTSSRKSLKTLFSRTEADQDESAQKEQDRKKFKFPKFRMKSKNEAERQQEVRTAESRTPAEDREADRIVSVKKSSSVFAKESRAKAKEFSYSELDLRKPKRFATFSFDLRKRKKRVEENISKSTFGLHSSSINMQEETPASCLDLDQADSKMQFSLSQPELDTSGTFNIPSPPPLSSNRSEAYFSFPVGSFLTPKTQLESELLLSNSCAEGTPRAPIASIQELHLEDSASSVEESAPAQTQTSSAVPSFQSKQAETAVDPDLLQSYTTSAASGSSASSYHQTDNTSGKTELILQNSGANRNVSDAAAPLSQESAPKKIENQEGFTLTVTSEPQTVVLTSTVSEEQRTKPSRQDSTAPLSESLAVGEAEHQEALTVTECLIPEPDPGTSSVSSKQISAERSDPESDSMISPISAEPTHLPISQDLVYEALYDSLFPQNFTSEVIASLLQHPSQIPARLPAFQTESTEVQRPTESHIETDRTRSLQSHDPAAGFFSSGEINPTCAPSAQTSSSSRIQVPYSKLTASHSHSRGLVPDSAASPVSGTSPGTHSRVSCTKRQVILVRQSLTPVSSPPDHRMNTQEVETQMENFFVPTGPTDGLDRALSPAYLSVGSDEGSTMEVYFSAQEDNTESGEEEMFTVDEREKTFVSEEGREMQLQGEDTQQVGGGLTGGTLRGEAQTRSEETTKGHRLEDQLLFQGSSECILGPNPRIEEKEETNSAQVRGKAEEERREELLAPPVQQVNKLMECDSTPPSSDPSGEGNQAEDVETDDLSDEEQKALSLQGKFLISEVRRPEETGEELCVRAREGEESTFSSNTCSAAGQIPDAAAATRSPEWADTMTKSADGIAATQQQVSDKLPAPDTRTPPPDLHPAKPTGHLDLSFQSSGVEPEPEPDDRMSSSFSSLSTKLTLKNSSPPKEEEPKPRFHKVSLVGTETSSISEQTDPEPEYRFKNCFHGVTQYKSSRSFLLDSSDTSSAFPEDAPYTHISSSSSAPSSLTDSSVYLSPVEAGEWRRSLLEEEEELPAAPASEGEERLKGETKWRKSKWELEQLTVSSCSTDDDDSSCFTGVFRATLVDLVSDPAPSPSPPSSPGTDSTFNDMDILVDTLKSMGPSQRPRSTGLRAAPPVLVSSLPPIKEDMLSPIISDPTPSLISPPLKTEEPQNQPYTLPADLGLKRNTSRDNRSPLELMKKSQEHITYLPNGNGAPQSPTTSSRLNGSILFGNYCSLSVEQKLENGNTQPLLFRTSSLPETGSSGMMVRESGEVGPFGNTTGSRVEHLSFVVNSSSSGSMNGSGDSSPFRTSWPASLSLGSPTTNIPTNLLSPTGSINLHRPLTNPEPHLFSQGPGVLQRSLSCEGLSQTPQLNSVQGSPQFSSLPTASQFQSQQDEPDFSLMSKYRAFPDAYLTKEKEHGKLNPRPGKMYIFDRPGMCGQRMEIRGDVIDATTWELQETISIRVVRGGWVLYEKPNFKGEKIALDEGDVELTCPFRPPEEQLQNGQKEDHQKEKEQNGEMTEEQTRKFIIGSVRRAVRDYSVPEICLFPEENAEGKKVIFRDTSEDARIFGFPIKATSIIVNAGLWLVFAQPFFQGVPRILEVGGYSNPTDWGVEKPYVASVHPLKVGEPRVENMREPKMVIYEKPYFTGKSRTITSNMRDFLSRTDRQQTVFLGSLGSLKVLGGIWVGYEKEGFRGHQYLLEEGEYHDWRVWGGCDSELRSVRIICADLTDPVMVMFEQPEEEEGVSEEKTFEVTEAIPDVELFQYKTFTRSIHVLSGVWIAYSHVDFSGNQYILEKGFYNNCADWGSLDTRVCSVQPILPAPADASSPKDKIILYSEPDFQGECLVFHHSQGALSDKFMVRSCRVVRGSWVLCENKQFSGNMYVLTEEDYPSLTSMGCPSSCSVLSIKLVPMTLSVPSISLFGLEGLEGREITTESEVISLVQEGFNNHILSVQVNSGSWVVCEHSNYRGRQFLLEPIEITNWPKFSSLQTIGSMYPVRQKRYFFRVKNNESGHFLSVQGGVEEKSGRVVATAEVEPQSDIWFYQDGLVKNKLSTTMCLQVMGSVEPAARVVLWNESRQPIQTWSVKMKGLISSLTFPGMVLDVKGGQTYGKEHVVVMPENDERPSQQWEIQLL</sequence>
<feature type="compositionally biased region" description="Low complexity" evidence="3">
    <location>
        <begin position="1015"/>
        <end position="1032"/>
    </location>
</feature>
<evidence type="ECO:0000259" key="4">
    <source>
        <dbReference type="PROSITE" id="PS50915"/>
    </source>
</evidence>
<feature type="domain" description="Beta/gamma crystallin 'Greek key'" evidence="4">
    <location>
        <begin position="1886"/>
        <end position="1928"/>
    </location>
</feature>
<dbReference type="SMART" id="SM00247">
    <property type="entry name" value="XTALbg"/>
    <property type="match status" value="6"/>
</dbReference>
<dbReference type="InterPro" id="IPR035992">
    <property type="entry name" value="Ricin_B-like_lectins"/>
</dbReference>
<dbReference type="PROSITE" id="PS50915">
    <property type="entry name" value="CRYSTALLIN_BETA_GAMMA"/>
    <property type="match status" value="7"/>
</dbReference>
<feature type="region of interest" description="Disordered" evidence="3">
    <location>
        <begin position="1602"/>
        <end position="1630"/>
    </location>
</feature>
<feature type="compositionally biased region" description="Basic and acidic residues" evidence="3">
    <location>
        <begin position="1613"/>
        <end position="1624"/>
    </location>
</feature>
<feature type="compositionally biased region" description="Polar residues" evidence="3">
    <location>
        <begin position="504"/>
        <end position="513"/>
    </location>
</feature>
<dbReference type="InterPro" id="IPR050252">
    <property type="entry name" value="Beta/Gamma-Crystallin"/>
</dbReference>
<feature type="domain" description="Beta/gamma crystallin 'Greek key'" evidence="4">
    <location>
        <begin position="1939"/>
        <end position="1976"/>
    </location>
</feature>
<evidence type="ECO:0000313" key="6">
    <source>
        <dbReference type="Proteomes" id="UP001345963"/>
    </source>
</evidence>
<feature type="compositionally biased region" description="Basic and acidic residues" evidence="3">
    <location>
        <begin position="794"/>
        <end position="809"/>
    </location>
</feature>
<feature type="compositionally biased region" description="Polar residues" evidence="3">
    <location>
        <begin position="867"/>
        <end position="877"/>
    </location>
</feature>
<dbReference type="InterPro" id="IPR011024">
    <property type="entry name" value="G_crystallin-like"/>
</dbReference>
<accession>A0ABU7BVL1</accession>
<feature type="compositionally biased region" description="Gly residues" evidence="3">
    <location>
        <begin position="781"/>
        <end position="790"/>
    </location>
</feature>
<evidence type="ECO:0000256" key="2">
    <source>
        <dbReference type="ARBA" id="ARBA00022737"/>
    </source>
</evidence>
<feature type="compositionally biased region" description="Polar residues" evidence="3">
    <location>
        <begin position="614"/>
        <end position="632"/>
    </location>
</feature>
<gene>
    <name evidence="5" type="ORF">ATANTOWER_025144</name>
</gene>
<dbReference type="InterPro" id="IPR001064">
    <property type="entry name" value="Beta/gamma_crystallin"/>
</dbReference>
<feature type="region of interest" description="Disordered" evidence="3">
    <location>
        <begin position="1086"/>
        <end position="1117"/>
    </location>
</feature>
<feature type="domain" description="Beta/gamma crystallin 'Greek key'" evidence="4">
    <location>
        <begin position="1745"/>
        <end position="1791"/>
    </location>
</feature>
<dbReference type="Gene3D" id="2.80.10.50">
    <property type="match status" value="1"/>
</dbReference>
<feature type="compositionally biased region" description="Polar residues" evidence="3">
    <location>
        <begin position="656"/>
        <end position="673"/>
    </location>
</feature>
<feature type="region of interest" description="Disordered" evidence="3">
    <location>
        <begin position="100"/>
        <end position="184"/>
    </location>
</feature>
<dbReference type="PANTHER" id="PTHR11818:SF50">
    <property type="entry name" value="BETA_GAMMA CRYSTALLIN DOMAIN-CONTAINING PROTEIN 2"/>
    <property type="match status" value="1"/>
</dbReference>
<feature type="region of interest" description="Disordered" evidence="3">
    <location>
        <begin position="921"/>
        <end position="1065"/>
    </location>
</feature>
<evidence type="ECO:0000256" key="1">
    <source>
        <dbReference type="ARBA" id="ARBA00009646"/>
    </source>
</evidence>
<feature type="compositionally biased region" description="Basic and acidic residues" evidence="3">
    <location>
        <begin position="159"/>
        <end position="184"/>
    </location>
</feature>
<organism evidence="5 6">
    <name type="scientific">Ataeniobius toweri</name>
    <dbReference type="NCBI Taxonomy" id="208326"/>
    <lineage>
        <taxon>Eukaryota</taxon>
        <taxon>Metazoa</taxon>
        <taxon>Chordata</taxon>
        <taxon>Craniata</taxon>
        <taxon>Vertebrata</taxon>
        <taxon>Euteleostomi</taxon>
        <taxon>Actinopterygii</taxon>
        <taxon>Neopterygii</taxon>
        <taxon>Teleostei</taxon>
        <taxon>Neoteleostei</taxon>
        <taxon>Acanthomorphata</taxon>
        <taxon>Ovalentaria</taxon>
        <taxon>Atherinomorphae</taxon>
        <taxon>Cyprinodontiformes</taxon>
        <taxon>Goodeidae</taxon>
        <taxon>Ataeniobius</taxon>
    </lineage>
</organism>
<feature type="compositionally biased region" description="Low complexity" evidence="3">
    <location>
        <begin position="1104"/>
        <end position="1117"/>
    </location>
</feature>
<feature type="compositionally biased region" description="Acidic residues" evidence="3">
    <location>
        <begin position="879"/>
        <end position="890"/>
    </location>
</feature>